<sequence>MTSQLDRRFGQLRQVEELNAAELARDEKLDTLKRKKSGIMIKNLRNDTYSSSNEYMQEHSKFSSNLKNKHSQALLSRSPPLNNKSVTLTNNGKLRQAVQTFPHIETSLNGSNVNNSKSLRHKSSTKNMFGASSESDSDNTKANSSDDSDNDDDSGSDGSSYAPYVLNRSKTLRTLPSSSKTTSKGSTSPTGILSQNSSTNKLNRAKTYEHDKQGSSKNIQPRELIEKEKRNGTRDRNDDDLTKYRQKDREYTKYREN</sequence>
<comment type="caution">
    <text evidence="1">The sequence shown here is derived from an EMBL/GenBank/DDBJ whole genome shotgun (WGS) entry which is preliminary data.</text>
</comment>
<dbReference type="EMBL" id="CAJVPM010002584">
    <property type="protein sequence ID" value="CAG8488833.1"/>
    <property type="molecule type" value="Genomic_DNA"/>
</dbReference>
<evidence type="ECO:0000313" key="2">
    <source>
        <dbReference type="Proteomes" id="UP000789860"/>
    </source>
</evidence>
<proteinExistence type="predicted"/>
<reference evidence="1" key="1">
    <citation type="submission" date="2021-06" db="EMBL/GenBank/DDBJ databases">
        <authorList>
            <person name="Kallberg Y."/>
            <person name="Tangrot J."/>
            <person name="Rosling A."/>
        </authorList>
    </citation>
    <scope>NUCLEOTIDE SEQUENCE</scope>
    <source>
        <strain evidence="1">AU212A</strain>
    </source>
</reference>
<name>A0ACA9KR96_9GLOM</name>
<organism evidence="1 2">
    <name type="scientific">Scutellospora calospora</name>
    <dbReference type="NCBI Taxonomy" id="85575"/>
    <lineage>
        <taxon>Eukaryota</taxon>
        <taxon>Fungi</taxon>
        <taxon>Fungi incertae sedis</taxon>
        <taxon>Mucoromycota</taxon>
        <taxon>Glomeromycotina</taxon>
        <taxon>Glomeromycetes</taxon>
        <taxon>Diversisporales</taxon>
        <taxon>Gigasporaceae</taxon>
        <taxon>Scutellospora</taxon>
    </lineage>
</organism>
<accession>A0ACA9KR96</accession>
<dbReference type="Proteomes" id="UP000789860">
    <property type="component" value="Unassembled WGS sequence"/>
</dbReference>
<gene>
    <name evidence="1" type="ORF">SCALOS_LOCUS2740</name>
</gene>
<keyword evidence="2" id="KW-1185">Reference proteome</keyword>
<evidence type="ECO:0000313" key="1">
    <source>
        <dbReference type="EMBL" id="CAG8488833.1"/>
    </source>
</evidence>
<protein>
    <submittedName>
        <fullName evidence="1">7177_t:CDS:1</fullName>
    </submittedName>
</protein>
<feature type="non-terminal residue" evidence="1">
    <location>
        <position position="257"/>
    </location>
</feature>